<proteinExistence type="predicted"/>
<dbReference type="GO" id="GO:0008270">
    <property type="term" value="F:zinc ion binding"/>
    <property type="evidence" value="ECO:0007669"/>
    <property type="project" value="UniProtKB-KW"/>
</dbReference>
<keyword evidence="9" id="KW-1185">Reference proteome</keyword>
<keyword evidence="1" id="KW-0479">Metal-binding</keyword>
<dbReference type="EMBL" id="JAUHHV010000006">
    <property type="protein sequence ID" value="KAK1421373.1"/>
    <property type="molecule type" value="Genomic_DNA"/>
</dbReference>
<dbReference type="Gene3D" id="3.30.40.10">
    <property type="entry name" value="Zinc/RING finger domain, C3HC4 (zinc finger)"/>
    <property type="match status" value="1"/>
</dbReference>
<evidence type="ECO:0000256" key="6">
    <source>
        <dbReference type="SAM" id="MobiDB-lite"/>
    </source>
</evidence>
<dbReference type="PANTHER" id="PTHR42647">
    <property type="entry name" value="SBP (S-RIBONUCLEASE BINDING PROTEIN) FAMILY PROTEIN"/>
    <property type="match status" value="1"/>
</dbReference>
<feature type="coiled-coil region" evidence="5">
    <location>
        <begin position="120"/>
        <end position="154"/>
    </location>
</feature>
<name>A0AAD8KGX5_TARER</name>
<comment type="caution">
    <text evidence="8">The sequence shown here is derived from an EMBL/GenBank/DDBJ whole genome shotgun (WGS) entry which is preliminary data.</text>
</comment>
<evidence type="ECO:0000256" key="5">
    <source>
        <dbReference type="SAM" id="Coils"/>
    </source>
</evidence>
<dbReference type="AlphaFoldDB" id="A0AAD8KGX5"/>
<accession>A0AAD8KGX5</accession>
<feature type="region of interest" description="Disordered" evidence="6">
    <location>
        <begin position="1"/>
        <end position="22"/>
    </location>
</feature>
<evidence type="ECO:0000256" key="1">
    <source>
        <dbReference type="ARBA" id="ARBA00022723"/>
    </source>
</evidence>
<evidence type="ECO:0000259" key="7">
    <source>
        <dbReference type="PROSITE" id="PS50089"/>
    </source>
</evidence>
<evidence type="ECO:0000256" key="2">
    <source>
        <dbReference type="ARBA" id="ARBA00022771"/>
    </source>
</evidence>
<sequence length="247" mass="28893">MAPRKDKKKMIDVGEASSAANKRTRRNEILNATNGVPFTTPITQFPFTNMFPIHETQNTNVFATHLQFSPPSPIQHEEEEDETTADDGFISWIIPQQNFIINYHMNQMLQSVEEFWRRNLAGEIKKRTDLETKLKQKEEQADRFRQMYHYYEKRTFHLEEMLQQRVDADRCNAAPPIAPQEEVQSCLVDLNTVPRMDLKCQNCRNRPATMLWLPCRHLCVCLVCERRVKACPICSVKKIESLKINLP</sequence>
<keyword evidence="2 4" id="KW-0863">Zinc-finger</keyword>
<evidence type="ECO:0000313" key="8">
    <source>
        <dbReference type="EMBL" id="KAK1421373.1"/>
    </source>
</evidence>
<evidence type="ECO:0000256" key="3">
    <source>
        <dbReference type="ARBA" id="ARBA00022833"/>
    </source>
</evidence>
<dbReference type="PANTHER" id="PTHR42647:SF5">
    <property type="entry name" value="SBP (S-RIBONUCLEASE BINDING PROTEIN) FAMILY PROTEIN"/>
    <property type="match status" value="1"/>
</dbReference>
<reference evidence="8" key="1">
    <citation type="journal article" date="2023" name="bioRxiv">
        <title>Improved chromosome-level genome assembly for marigold (Tagetes erecta).</title>
        <authorList>
            <person name="Jiang F."/>
            <person name="Yuan L."/>
            <person name="Wang S."/>
            <person name="Wang H."/>
            <person name="Xu D."/>
            <person name="Wang A."/>
            <person name="Fan W."/>
        </authorList>
    </citation>
    <scope>NUCLEOTIDE SEQUENCE</scope>
    <source>
        <strain evidence="8">WSJ</strain>
        <tissue evidence="8">Leaf</tissue>
    </source>
</reference>
<gene>
    <name evidence="8" type="ORF">QVD17_23657</name>
</gene>
<protein>
    <recommendedName>
        <fullName evidence="7">RING-type domain-containing protein</fullName>
    </recommendedName>
</protein>
<evidence type="ECO:0000256" key="4">
    <source>
        <dbReference type="PROSITE-ProRule" id="PRU00175"/>
    </source>
</evidence>
<dbReference type="InterPro" id="IPR001841">
    <property type="entry name" value="Znf_RING"/>
</dbReference>
<dbReference type="InterPro" id="IPR013083">
    <property type="entry name" value="Znf_RING/FYVE/PHD"/>
</dbReference>
<feature type="domain" description="RING-type" evidence="7">
    <location>
        <begin position="200"/>
        <end position="235"/>
    </location>
</feature>
<keyword evidence="3" id="KW-0862">Zinc</keyword>
<keyword evidence="5" id="KW-0175">Coiled coil</keyword>
<dbReference type="Proteomes" id="UP001229421">
    <property type="component" value="Unassembled WGS sequence"/>
</dbReference>
<dbReference type="Pfam" id="PF13920">
    <property type="entry name" value="zf-C3HC4_3"/>
    <property type="match status" value="1"/>
</dbReference>
<dbReference type="GO" id="GO:0004842">
    <property type="term" value="F:ubiquitin-protein transferase activity"/>
    <property type="evidence" value="ECO:0007669"/>
    <property type="project" value="TreeGrafter"/>
</dbReference>
<evidence type="ECO:0000313" key="9">
    <source>
        <dbReference type="Proteomes" id="UP001229421"/>
    </source>
</evidence>
<dbReference type="CDD" id="cd16649">
    <property type="entry name" value="mRING-HC-C3HC5_CGRF1-like"/>
    <property type="match status" value="1"/>
</dbReference>
<organism evidence="8 9">
    <name type="scientific">Tagetes erecta</name>
    <name type="common">African marigold</name>
    <dbReference type="NCBI Taxonomy" id="13708"/>
    <lineage>
        <taxon>Eukaryota</taxon>
        <taxon>Viridiplantae</taxon>
        <taxon>Streptophyta</taxon>
        <taxon>Embryophyta</taxon>
        <taxon>Tracheophyta</taxon>
        <taxon>Spermatophyta</taxon>
        <taxon>Magnoliopsida</taxon>
        <taxon>eudicotyledons</taxon>
        <taxon>Gunneridae</taxon>
        <taxon>Pentapetalae</taxon>
        <taxon>asterids</taxon>
        <taxon>campanulids</taxon>
        <taxon>Asterales</taxon>
        <taxon>Asteraceae</taxon>
        <taxon>Asteroideae</taxon>
        <taxon>Heliantheae alliance</taxon>
        <taxon>Tageteae</taxon>
        <taxon>Tagetes</taxon>
    </lineage>
</organism>
<dbReference type="PROSITE" id="PS50089">
    <property type="entry name" value="ZF_RING_2"/>
    <property type="match status" value="1"/>
</dbReference>